<gene>
    <name evidence="3" type="ORF">MMA15_01370</name>
</gene>
<sequence>MSSLPPMNSHSAANGNAPDSRPRTDARAARPAGPDGQQPPARLPLDDVTVVAVEQAVAAPFATRQLADLGARVIKVERPDGGDFARGYDHVVHGTSSAFLWLNRGKESVQLDLKDPAAVDDLHRLLERADAVVANLAPGALARLGLDAAALRRRHPTLIVCHISGYAPDGPLAAKKAYDALVQAETGLMSLTGTPSAPAKTGISIADIAAGSYAFSGVLASIRHRDTTGEALPVHVSLFDALTEWMAHPLYYTLHSGNAPVPMGTSHPAIAPYGAFTAADGASLLIAVQNQREWARLCTEVLDAAPLAQDRRFGSNSERVAHRSALDAELAALFAAYPSGTLTERLDDAGIAWGRMTALADLPSHPELARDGRWMDTETPGGTVRTLRPPGAPGGRSAEGGALPGLGAHTASVLAELAEPHTAEGES</sequence>
<dbReference type="Gene3D" id="3.40.50.10540">
    <property type="entry name" value="Crotonobetainyl-coa:carnitine coa-transferase, domain 1"/>
    <property type="match status" value="1"/>
</dbReference>
<dbReference type="PANTHER" id="PTHR48207:SF3">
    <property type="entry name" value="SUCCINATE--HYDROXYMETHYLGLUTARATE COA-TRANSFERASE"/>
    <property type="match status" value="1"/>
</dbReference>
<evidence type="ECO:0000256" key="1">
    <source>
        <dbReference type="ARBA" id="ARBA00022679"/>
    </source>
</evidence>
<accession>A0ABS9SS59</accession>
<keyword evidence="4" id="KW-1185">Reference proteome</keyword>
<dbReference type="GO" id="GO:0016740">
    <property type="term" value="F:transferase activity"/>
    <property type="evidence" value="ECO:0007669"/>
    <property type="project" value="UniProtKB-KW"/>
</dbReference>
<reference evidence="3" key="1">
    <citation type="submission" date="2022-03" db="EMBL/GenBank/DDBJ databases">
        <authorList>
            <person name="Santos J.D.N."/>
            <person name="Kallscheuer N."/>
            <person name="Jogler C."/>
            <person name="Lage O.M."/>
        </authorList>
    </citation>
    <scope>NUCLEOTIDE SEQUENCE</scope>
    <source>
        <strain evidence="3">M600PL45_2</strain>
    </source>
</reference>
<dbReference type="InterPro" id="IPR003673">
    <property type="entry name" value="CoA-Trfase_fam_III"/>
</dbReference>
<proteinExistence type="predicted"/>
<organism evidence="3 4">
    <name type="scientific">Streptomyces marispadix</name>
    <dbReference type="NCBI Taxonomy" id="2922868"/>
    <lineage>
        <taxon>Bacteria</taxon>
        <taxon>Bacillati</taxon>
        <taxon>Actinomycetota</taxon>
        <taxon>Actinomycetes</taxon>
        <taxon>Kitasatosporales</taxon>
        <taxon>Streptomycetaceae</taxon>
        <taxon>Streptomyces</taxon>
    </lineage>
</organism>
<dbReference type="Proteomes" id="UP001166784">
    <property type="component" value="Unassembled WGS sequence"/>
</dbReference>
<feature type="region of interest" description="Disordered" evidence="2">
    <location>
        <begin position="376"/>
        <end position="410"/>
    </location>
</feature>
<protein>
    <submittedName>
        <fullName evidence="3">CoA transferase</fullName>
    </submittedName>
</protein>
<evidence type="ECO:0000256" key="2">
    <source>
        <dbReference type="SAM" id="MobiDB-lite"/>
    </source>
</evidence>
<dbReference type="InterPro" id="IPR044855">
    <property type="entry name" value="CoA-Trfase_III_dom3_sf"/>
</dbReference>
<dbReference type="PANTHER" id="PTHR48207">
    <property type="entry name" value="SUCCINATE--HYDROXYMETHYLGLUTARATE COA-TRANSFERASE"/>
    <property type="match status" value="1"/>
</dbReference>
<evidence type="ECO:0000313" key="4">
    <source>
        <dbReference type="Proteomes" id="UP001166784"/>
    </source>
</evidence>
<keyword evidence="1 3" id="KW-0808">Transferase</keyword>
<feature type="region of interest" description="Disordered" evidence="2">
    <location>
        <begin position="1"/>
        <end position="43"/>
    </location>
</feature>
<evidence type="ECO:0000313" key="3">
    <source>
        <dbReference type="EMBL" id="MCH6159117.1"/>
    </source>
</evidence>
<feature type="compositionally biased region" description="Polar residues" evidence="2">
    <location>
        <begin position="1"/>
        <end position="14"/>
    </location>
</feature>
<dbReference type="InterPro" id="IPR023606">
    <property type="entry name" value="CoA-Trfase_III_dom_1_sf"/>
</dbReference>
<dbReference type="RefSeq" id="WP_241057102.1">
    <property type="nucleotide sequence ID" value="NZ_JAKWJU010000002.1"/>
</dbReference>
<dbReference type="InterPro" id="IPR050483">
    <property type="entry name" value="CoA-transferase_III_domain"/>
</dbReference>
<feature type="compositionally biased region" description="Gly residues" evidence="2">
    <location>
        <begin position="393"/>
        <end position="404"/>
    </location>
</feature>
<dbReference type="Pfam" id="PF02515">
    <property type="entry name" value="CoA_transf_3"/>
    <property type="match status" value="1"/>
</dbReference>
<dbReference type="SUPFAM" id="SSF89796">
    <property type="entry name" value="CoA-transferase family III (CaiB/BaiF)"/>
    <property type="match status" value="1"/>
</dbReference>
<reference evidence="3" key="2">
    <citation type="journal article" date="2023" name="Int. J. Syst. Evol. Microbiol.">
        <title>Streptomyces marispadix sp. nov., isolated from marine beach sediment of the Northern Coast of Portugal.</title>
        <authorList>
            <person name="dos Santos J.D.N."/>
            <person name="Vitorino I.R."/>
            <person name="Kallscheuer N."/>
            <person name="Srivastava A."/>
            <person name="Krautwurst S."/>
            <person name="Marz M."/>
            <person name="Jogler C."/>
            <person name="Lobo Da Cunha A."/>
            <person name="Catita J."/>
            <person name="Goncalves H."/>
            <person name="Gonzalez I."/>
            <person name="Reyes F."/>
            <person name="Lage O.M."/>
        </authorList>
    </citation>
    <scope>NUCLEOTIDE SEQUENCE</scope>
    <source>
        <strain evidence="3">M600PL45_2</strain>
    </source>
</reference>
<dbReference type="EMBL" id="JAKWJU010000002">
    <property type="protein sequence ID" value="MCH6159117.1"/>
    <property type="molecule type" value="Genomic_DNA"/>
</dbReference>
<comment type="caution">
    <text evidence="3">The sequence shown here is derived from an EMBL/GenBank/DDBJ whole genome shotgun (WGS) entry which is preliminary data.</text>
</comment>
<dbReference type="Gene3D" id="3.30.1540.10">
    <property type="entry name" value="formyl-coa transferase, domain 3"/>
    <property type="match status" value="1"/>
</dbReference>
<name>A0ABS9SS59_9ACTN</name>